<evidence type="ECO:0000256" key="5">
    <source>
        <dbReference type="ARBA" id="ARBA00012125"/>
    </source>
</evidence>
<dbReference type="EC" id="5.5.1.4" evidence="5"/>
<dbReference type="Pfam" id="PF07994">
    <property type="entry name" value="NAD_binding_5"/>
    <property type="match status" value="1"/>
</dbReference>
<evidence type="ECO:0000256" key="3">
    <source>
        <dbReference type="ARBA" id="ARBA00005117"/>
    </source>
</evidence>
<organism evidence="8 9">
    <name type="scientific">Sphagnurus paluster</name>
    <dbReference type="NCBI Taxonomy" id="117069"/>
    <lineage>
        <taxon>Eukaryota</taxon>
        <taxon>Fungi</taxon>
        <taxon>Dikarya</taxon>
        <taxon>Basidiomycota</taxon>
        <taxon>Agaricomycotina</taxon>
        <taxon>Agaricomycetes</taxon>
        <taxon>Agaricomycetidae</taxon>
        <taxon>Agaricales</taxon>
        <taxon>Tricholomatineae</taxon>
        <taxon>Lyophyllaceae</taxon>
        <taxon>Sphagnurus</taxon>
    </lineage>
</organism>
<accession>A0A9P7GLY4</accession>
<evidence type="ECO:0000256" key="4">
    <source>
        <dbReference type="ARBA" id="ARBA00010813"/>
    </source>
</evidence>
<dbReference type="InterPro" id="IPR036291">
    <property type="entry name" value="NAD(P)-bd_dom_sf"/>
</dbReference>
<evidence type="ECO:0000256" key="6">
    <source>
        <dbReference type="ARBA" id="ARBA00022550"/>
    </source>
</evidence>
<comment type="cofactor">
    <cofactor evidence="2">
        <name>NAD(+)</name>
        <dbReference type="ChEBI" id="CHEBI:57540"/>
    </cofactor>
</comment>
<dbReference type="EMBL" id="JABCKI010000739">
    <property type="protein sequence ID" value="KAG5649735.1"/>
    <property type="molecule type" value="Genomic_DNA"/>
</dbReference>
<comment type="caution">
    <text evidence="8">The sequence shown here is derived from an EMBL/GenBank/DDBJ whole genome shotgun (WGS) entry which is preliminary data.</text>
</comment>
<dbReference type="Proteomes" id="UP000717328">
    <property type="component" value="Unassembled WGS sequence"/>
</dbReference>
<dbReference type="GO" id="GO:0004512">
    <property type="term" value="F:inositol-3-phosphate synthase activity"/>
    <property type="evidence" value="ECO:0007669"/>
    <property type="project" value="UniProtKB-EC"/>
</dbReference>
<dbReference type="InterPro" id="IPR013021">
    <property type="entry name" value="Myo-inos-1-P_Synthase_GAPDH"/>
</dbReference>
<dbReference type="InterPro" id="IPR002587">
    <property type="entry name" value="Myo-inos-1-P_Synthase"/>
</dbReference>
<sequence length="236" mass="26330">MFPSPMSPMVHPTDLVIGGWDISGLCMDKAMERTQVLDYDLQCQAAPHMAPCTNSDRRNLSVERQFHLKETSKSTIVDDMVDANHLLYKAPGEGEKGKGKHPDQIIVIKYVPAVGELKRAINEYYSEIFCSGCSVINIFNKCEDSLLTTPLILDLAILTELLTHVQYHQLSVDGEPKPPFAPMYLVLSLLSIYAQGVTCTEVVTSLNRQRNAIDSFLKACIGIKGSNDLLLEMRIW</sequence>
<evidence type="ECO:0000313" key="8">
    <source>
        <dbReference type="EMBL" id="KAG5649735.1"/>
    </source>
</evidence>
<gene>
    <name evidence="8" type="ORF">H0H81_002249</name>
</gene>
<keyword evidence="9" id="KW-1185">Reference proteome</keyword>
<dbReference type="GO" id="GO:0008654">
    <property type="term" value="P:phospholipid biosynthetic process"/>
    <property type="evidence" value="ECO:0007669"/>
    <property type="project" value="InterPro"/>
</dbReference>
<protein>
    <recommendedName>
        <fullName evidence="5">inositol-3-phosphate synthase</fullName>
        <ecNumber evidence="5">5.5.1.4</ecNumber>
    </recommendedName>
</protein>
<dbReference type="GO" id="GO:0006021">
    <property type="term" value="P:inositol biosynthetic process"/>
    <property type="evidence" value="ECO:0007669"/>
    <property type="project" value="UniProtKB-KW"/>
</dbReference>
<feature type="domain" description="Myo-inositol-1-phosphate synthase GAPDH-like" evidence="7">
    <location>
        <begin position="54"/>
        <end position="145"/>
    </location>
</feature>
<name>A0A9P7GLY4_9AGAR</name>
<dbReference type="AlphaFoldDB" id="A0A9P7GLY4"/>
<evidence type="ECO:0000256" key="2">
    <source>
        <dbReference type="ARBA" id="ARBA00001911"/>
    </source>
</evidence>
<dbReference type="PANTHER" id="PTHR11510">
    <property type="entry name" value="MYO-INOSITOL-1 PHOSPHATE SYNTHASE"/>
    <property type="match status" value="1"/>
</dbReference>
<evidence type="ECO:0000313" key="9">
    <source>
        <dbReference type="Proteomes" id="UP000717328"/>
    </source>
</evidence>
<comment type="similarity">
    <text evidence="4">Belongs to the myo-inositol 1-phosphate synthase family.</text>
</comment>
<comment type="catalytic activity">
    <reaction evidence="1">
        <text>D-glucose 6-phosphate = 1D-myo-inositol 3-phosphate</text>
        <dbReference type="Rhea" id="RHEA:10716"/>
        <dbReference type="ChEBI" id="CHEBI:58401"/>
        <dbReference type="ChEBI" id="CHEBI:61548"/>
        <dbReference type="EC" id="5.5.1.4"/>
    </reaction>
</comment>
<dbReference type="Gene3D" id="3.40.50.720">
    <property type="entry name" value="NAD(P)-binding Rossmann-like Domain"/>
    <property type="match status" value="2"/>
</dbReference>
<dbReference type="OrthoDB" id="2887at2759"/>
<dbReference type="SUPFAM" id="SSF51735">
    <property type="entry name" value="NAD(P)-binding Rossmann-fold domains"/>
    <property type="match status" value="1"/>
</dbReference>
<reference evidence="8" key="2">
    <citation type="submission" date="2021-10" db="EMBL/GenBank/DDBJ databases">
        <title>Phylogenomics reveals ancestral predisposition of the termite-cultivated fungus Termitomyces towards a domesticated lifestyle.</title>
        <authorList>
            <person name="Auxier B."/>
            <person name="Grum-Grzhimaylo A."/>
            <person name="Cardenas M.E."/>
            <person name="Lodge J.D."/>
            <person name="Laessoe T."/>
            <person name="Pedersen O."/>
            <person name="Smith M.E."/>
            <person name="Kuyper T.W."/>
            <person name="Franco-Molano E.A."/>
            <person name="Baroni T.J."/>
            <person name="Aanen D.K."/>
        </authorList>
    </citation>
    <scope>NUCLEOTIDE SEQUENCE</scope>
    <source>
        <strain evidence="8">D49</strain>
    </source>
</reference>
<evidence type="ECO:0000256" key="1">
    <source>
        <dbReference type="ARBA" id="ARBA00000113"/>
    </source>
</evidence>
<reference evidence="8" key="1">
    <citation type="submission" date="2021-02" db="EMBL/GenBank/DDBJ databases">
        <authorList>
            <person name="Nieuwenhuis M."/>
            <person name="Van De Peppel L.J.J."/>
        </authorList>
    </citation>
    <scope>NUCLEOTIDE SEQUENCE</scope>
    <source>
        <strain evidence="8">D49</strain>
    </source>
</reference>
<dbReference type="Pfam" id="PF01658">
    <property type="entry name" value="Inos-1-P_synth"/>
    <property type="match status" value="1"/>
</dbReference>
<comment type="pathway">
    <text evidence="3">Polyol metabolism; myo-inositol biosynthesis; myo-inositol from D-glucose 6-phosphate: step 1/2.</text>
</comment>
<evidence type="ECO:0000259" key="7">
    <source>
        <dbReference type="Pfam" id="PF01658"/>
    </source>
</evidence>
<keyword evidence="6" id="KW-0398">Inositol biosynthesis</keyword>
<proteinExistence type="inferred from homology"/>